<sequence>MSKIDQKEYLKRYLSNDDQLLKKKKKKNKDKKEKSIKTTVKIIDDNESAYTHHDEIDENDIYATNEEAPQIVGVIDERSATVILKQEYQQSGKWKGLDGSNIENKNKKKAEKNIEKRQKYSSDESPLRIAKKEDEKRKKRYSSDLSPPRTTSKSESKDLSKKIRHRYDSSDQSPPRTGKRKEEKQSNRYSSDLSPPRITAKNENKGSSKMSYRRHDSSDHSPFRKESKKDDSKKRHNSSDQSPPRIVKREDEKRKKRYSSDLSPPRITSKSERKNDSRKIYKRHDSSDQSPPRKEIKRERSPSSRKSRWSREKSPHNSDSSKMTKTLDGKASGLQNAKILKIENEKYKKRQKKIFDNMSDEESGRNADVVIRDRKGRNREYEYDLEKEKKKMEVEEARQKVYDKWSKGLKQVEAAEQRRREFEYEASKPLARSENDEDLQEYLKNQERLDDPMLQYMRKKRNEEKRSKGVMEKPVYLGAFPENRFGIRPGYRWDGVDRSNGYEKKYFTMINSKKSLEEEAYRYSTEDM</sequence>
<feature type="compositionally biased region" description="Basic and acidic residues" evidence="3">
    <location>
        <begin position="152"/>
        <end position="169"/>
    </location>
</feature>
<dbReference type="InterPro" id="IPR051112">
    <property type="entry name" value="CWC26_splicing_factor"/>
</dbReference>
<dbReference type="GO" id="GO:0070274">
    <property type="term" value="C:RES complex"/>
    <property type="evidence" value="ECO:0007669"/>
    <property type="project" value="TreeGrafter"/>
</dbReference>
<dbReference type="EMBL" id="JADBJN010000002">
    <property type="protein sequence ID" value="KAG5674565.1"/>
    <property type="molecule type" value="Genomic_DNA"/>
</dbReference>
<dbReference type="GO" id="GO:0000398">
    <property type="term" value="P:mRNA splicing, via spliceosome"/>
    <property type="evidence" value="ECO:0007669"/>
    <property type="project" value="TreeGrafter"/>
</dbReference>
<dbReference type="GO" id="GO:0003723">
    <property type="term" value="F:RNA binding"/>
    <property type="evidence" value="ECO:0007669"/>
    <property type="project" value="TreeGrafter"/>
</dbReference>
<dbReference type="AlphaFoldDB" id="A0A9J6BYE1"/>
<organism evidence="4 5">
    <name type="scientific">Polypedilum vanderplanki</name>
    <name type="common">Sleeping chironomid midge</name>
    <dbReference type="NCBI Taxonomy" id="319348"/>
    <lineage>
        <taxon>Eukaryota</taxon>
        <taxon>Metazoa</taxon>
        <taxon>Ecdysozoa</taxon>
        <taxon>Arthropoda</taxon>
        <taxon>Hexapoda</taxon>
        <taxon>Insecta</taxon>
        <taxon>Pterygota</taxon>
        <taxon>Neoptera</taxon>
        <taxon>Endopterygota</taxon>
        <taxon>Diptera</taxon>
        <taxon>Nematocera</taxon>
        <taxon>Chironomoidea</taxon>
        <taxon>Chironomidae</taxon>
        <taxon>Chironominae</taxon>
        <taxon>Polypedilum</taxon>
        <taxon>Polypedilum</taxon>
    </lineage>
</organism>
<keyword evidence="5" id="KW-1185">Reference proteome</keyword>
<proteinExistence type="inferred from homology"/>
<dbReference type="GO" id="GO:0005684">
    <property type="term" value="C:U2-type spliceosomal complex"/>
    <property type="evidence" value="ECO:0007669"/>
    <property type="project" value="TreeGrafter"/>
</dbReference>
<feature type="region of interest" description="Disordered" evidence="3">
    <location>
        <begin position="88"/>
        <end position="337"/>
    </location>
</feature>
<evidence type="ECO:0000313" key="4">
    <source>
        <dbReference type="EMBL" id="KAG5674565.1"/>
    </source>
</evidence>
<dbReference type="PANTHER" id="PTHR31809:SF0">
    <property type="entry name" value="BUD13 HOMOLOG"/>
    <property type="match status" value="1"/>
</dbReference>
<name>A0A9J6BYE1_POLVA</name>
<comment type="similarity">
    <text evidence="1">Belongs to the CWC26 family.</text>
</comment>
<dbReference type="Proteomes" id="UP001107558">
    <property type="component" value="Chromosome 2"/>
</dbReference>
<gene>
    <name evidence="4" type="ORF">PVAND_004520</name>
</gene>
<feature type="compositionally biased region" description="Basic and acidic residues" evidence="3">
    <location>
        <begin position="213"/>
        <end position="233"/>
    </location>
</feature>
<dbReference type="OrthoDB" id="6022at2759"/>
<evidence type="ECO:0000313" key="5">
    <source>
        <dbReference type="Proteomes" id="UP001107558"/>
    </source>
</evidence>
<accession>A0A9J6BYE1</accession>
<protein>
    <recommendedName>
        <fullName evidence="2">BUD13 homolog</fullName>
    </recommendedName>
</protein>
<evidence type="ECO:0000256" key="2">
    <source>
        <dbReference type="ARBA" id="ARBA00014454"/>
    </source>
</evidence>
<dbReference type="Pfam" id="PF09736">
    <property type="entry name" value="Bud13"/>
    <property type="match status" value="1"/>
</dbReference>
<feature type="compositionally biased region" description="Basic and acidic residues" evidence="3">
    <location>
        <begin position="111"/>
        <end position="136"/>
    </location>
</feature>
<comment type="caution">
    <text evidence="4">The sequence shown here is derived from an EMBL/GenBank/DDBJ whole genome shotgun (WGS) entry which is preliminary data.</text>
</comment>
<dbReference type="PANTHER" id="PTHR31809">
    <property type="entry name" value="BUD13 HOMOLOG"/>
    <property type="match status" value="1"/>
</dbReference>
<feature type="compositionally biased region" description="Basic and acidic residues" evidence="3">
    <location>
        <begin position="269"/>
        <end position="302"/>
    </location>
</feature>
<evidence type="ECO:0000256" key="1">
    <source>
        <dbReference type="ARBA" id="ARBA00011069"/>
    </source>
</evidence>
<evidence type="ECO:0000256" key="3">
    <source>
        <dbReference type="SAM" id="MobiDB-lite"/>
    </source>
</evidence>
<dbReference type="InterPro" id="IPR018609">
    <property type="entry name" value="Bud13"/>
</dbReference>
<reference evidence="4" key="1">
    <citation type="submission" date="2021-03" db="EMBL/GenBank/DDBJ databases">
        <title>Chromosome level genome of the anhydrobiotic midge Polypedilum vanderplanki.</title>
        <authorList>
            <person name="Yoshida Y."/>
            <person name="Kikawada T."/>
            <person name="Gusev O."/>
        </authorList>
    </citation>
    <scope>NUCLEOTIDE SEQUENCE</scope>
    <source>
        <strain evidence="4">NIAS01</strain>
        <tissue evidence="4">Whole body or cell culture</tissue>
    </source>
</reference>